<accession>A0A1F4UW63</accession>
<keyword evidence="1" id="KW-0472">Membrane</keyword>
<evidence type="ECO:0000256" key="1">
    <source>
        <dbReference type="SAM" id="Phobius"/>
    </source>
</evidence>
<dbReference type="PANTHER" id="PTHR33392:SF6">
    <property type="entry name" value="POLYISOPRENYL-TEICHOIC ACID--PEPTIDOGLYCAN TEICHOIC ACID TRANSFERASE TAGU"/>
    <property type="match status" value="1"/>
</dbReference>
<protein>
    <recommendedName>
        <fullName evidence="4">LytR/CpsA/Psr regulator C-terminal domain-containing protein</fullName>
    </recommendedName>
</protein>
<name>A0A1F4UW63_UNCKA</name>
<evidence type="ECO:0000313" key="2">
    <source>
        <dbReference type="EMBL" id="OGC49191.1"/>
    </source>
</evidence>
<feature type="transmembrane region" description="Helical" evidence="1">
    <location>
        <begin position="21"/>
        <end position="45"/>
    </location>
</feature>
<keyword evidence="1" id="KW-0812">Transmembrane</keyword>
<keyword evidence="1" id="KW-1133">Transmembrane helix</keyword>
<dbReference type="EMBL" id="MEVF01000027">
    <property type="protein sequence ID" value="OGC49191.1"/>
    <property type="molecule type" value="Genomic_DNA"/>
</dbReference>
<evidence type="ECO:0008006" key="4">
    <source>
        <dbReference type="Google" id="ProtNLM"/>
    </source>
</evidence>
<dbReference type="Gene3D" id="3.40.630.190">
    <property type="entry name" value="LCP protein"/>
    <property type="match status" value="1"/>
</dbReference>
<dbReference type="AlphaFoldDB" id="A0A1F4UW63"/>
<reference evidence="2 3" key="1">
    <citation type="journal article" date="2016" name="Nat. Commun.">
        <title>Thousands of microbial genomes shed light on interconnected biogeochemical processes in an aquifer system.</title>
        <authorList>
            <person name="Anantharaman K."/>
            <person name="Brown C.T."/>
            <person name="Hug L.A."/>
            <person name="Sharon I."/>
            <person name="Castelle C.J."/>
            <person name="Probst A.J."/>
            <person name="Thomas B.C."/>
            <person name="Singh A."/>
            <person name="Wilkins M.J."/>
            <person name="Karaoz U."/>
            <person name="Brodie E.L."/>
            <person name="Williams K.H."/>
            <person name="Hubbard S.S."/>
            <person name="Banfield J.F."/>
        </authorList>
    </citation>
    <scope>NUCLEOTIDE SEQUENCE [LARGE SCALE GENOMIC DNA]</scope>
</reference>
<dbReference type="PANTHER" id="PTHR33392">
    <property type="entry name" value="POLYISOPRENYL-TEICHOIC ACID--PEPTIDOGLYCAN TEICHOIC ACID TRANSFERASE TAGU"/>
    <property type="match status" value="1"/>
</dbReference>
<proteinExistence type="predicted"/>
<dbReference type="Proteomes" id="UP000177458">
    <property type="component" value="Unassembled WGS sequence"/>
</dbReference>
<gene>
    <name evidence="2" type="ORF">A3A69_02510</name>
</gene>
<sequence length="347" mass="38715">MKKYSAQRKKIKRNAAVTKKSYRSAIPFILLFLISVLFLSGAGFYRSISLKWASADSSSSYSLQDKNLASLLVAEVNVAEDKPTDIKNIQVFLFNKSDRKTLIYEISAESVFDIPGKYGVEKLSKVFALGNLSDNGQKEGINLLLKSLKKILGININRYMLLDSDDYQNYKNLIENDSSPSIIKLANTLGVNSHTTDMSLSDLYEMFNFSLESGQEVSKITVDLSDEFYMEKLDKMTREATFDSLISLEKKGVSILNGSAIAGVATYGSRIVENMSGYVLSSSNAQRQYEESMLIVDDFSSETAKYISEFFGFKNVVLKNQALDILENEIARSDVTLILGFDIADTL</sequence>
<organism evidence="2 3">
    <name type="scientific">candidate division WWE3 bacterium RIFCSPLOWO2_01_FULL_37_15</name>
    <dbReference type="NCBI Taxonomy" id="1802622"/>
    <lineage>
        <taxon>Bacteria</taxon>
        <taxon>Katanobacteria</taxon>
    </lineage>
</organism>
<dbReference type="InterPro" id="IPR050922">
    <property type="entry name" value="LytR/CpsA/Psr_CW_biosynth"/>
</dbReference>
<comment type="caution">
    <text evidence="2">The sequence shown here is derived from an EMBL/GenBank/DDBJ whole genome shotgun (WGS) entry which is preliminary data.</text>
</comment>
<evidence type="ECO:0000313" key="3">
    <source>
        <dbReference type="Proteomes" id="UP000177458"/>
    </source>
</evidence>